<dbReference type="RefSeq" id="WP_120581963.1">
    <property type="nucleotide sequence ID" value="NZ_RAWI01000141.1"/>
</dbReference>
<dbReference type="PIRSF" id="PIRSF028704">
    <property type="entry name" value="UPC028704"/>
    <property type="match status" value="1"/>
</dbReference>
<dbReference type="PANTHER" id="PTHR38592:SF3">
    <property type="entry name" value="BLL4819 PROTEIN"/>
    <property type="match status" value="1"/>
</dbReference>
<feature type="transmembrane region" description="Helical" evidence="1">
    <location>
        <begin position="339"/>
        <end position="357"/>
    </location>
</feature>
<feature type="transmembrane region" description="Helical" evidence="1">
    <location>
        <begin position="158"/>
        <end position="175"/>
    </location>
</feature>
<keyword evidence="1" id="KW-0812">Transmembrane</keyword>
<evidence type="ECO:0000256" key="1">
    <source>
        <dbReference type="SAM" id="Phobius"/>
    </source>
</evidence>
<reference evidence="2 3" key="1">
    <citation type="submission" date="2018-09" db="EMBL/GenBank/DDBJ databases">
        <authorList>
            <person name="Livingstone P.G."/>
            <person name="Whitworth D.E."/>
        </authorList>
    </citation>
    <scope>NUCLEOTIDE SEQUENCE [LARGE SCALE GENOMIC DNA]</scope>
    <source>
        <strain evidence="2 3">CA031B</strain>
    </source>
</reference>
<feature type="transmembrane region" description="Helical" evidence="1">
    <location>
        <begin position="12"/>
        <end position="29"/>
    </location>
</feature>
<sequence length="373" mass="41416">MQRRPEFDSLRGVLLVLMTLTHLPTRLNVLSNQPFGFVSAAEGFVFLSAFLVSVVHAKRLGTSSPIAMVKSLWSRALKVYGYHVALLCFAFTIIAALGVAARRPAIHNLLGFFHQDPFTALWSSLFLLYCPPLLDILPLYVVLLLLTPAVMLGARKEGWSRVLGLSALIWVWAQVGLKRALYDLLVAIPVLPWPPLSIDLSGAFNLFAWQFLWVLGVWLGVTRATAPEHREPVSRRLLTGALVVSIGFLLVRHQVGIFNFELGAAAVLFDKWSLAPLRLVNFLAVALLASWLAPRVFRWLRPRVLEALGQASLPVFAVHVVLCLLSLSLLDENEDPLDYWDELAVLVATFCSMYFVALRQRLAGRSMGPPSTS</sequence>
<evidence type="ECO:0000313" key="2">
    <source>
        <dbReference type="EMBL" id="RKI06806.1"/>
    </source>
</evidence>
<feature type="transmembrane region" description="Helical" evidence="1">
    <location>
        <begin position="206"/>
        <end position="225"/>
    </location>
</feature>
<gene>
    <name evidence="2" type="ORF">D7Y13_19345</name>
</gene>
<dbReference type="Proteomes" id="UP000278907">
    <property type="component" value="Unassembled WGS sequence"/>
</dbReference>
<dbReference type="Pfam" id="PF10129">
    <property type="entry name" value="OpgC_C"/>
    <property type="match status" value="1"/>
</dbReference>
<feature type="transmembrane region" description="Helical" evidence="1">
    <location>
        <begin position="35"/>
        <end position="58"/>
    </location>
</feature>
<feature type="transmembrane region" description="Helical" evidence="1">
    <location>
        <begin position="305"/>
        <end position="327"/>
    </location>
</feature>
<feature type="transmembrane region" description="Helical" evidence="1">
    <location>
        <begin position="275"/>
        <end position="293"/>
    </location>
</feature>
<keyword evidence="3" id="KW-1185">Reference proteome</keyword>
<organism evidence="2 3">
    <name type="scientific">Corallococcus praedator</name>
    <dbReference type="NCBI Taxonomy" id="2316724"/>
    <lineage>
        <taxon>Bacteria</taxon>
        <taxon>Pseudomonadati</taxon>
        <taxon>Myxococcota</taxon>
        <taxon>Myxococcia</taxon>
        <taxon>Myxococcales</taxon>
        <taxon>Cystobacterineae</taxon>
        <taxon>Myxococcaceae</taxon>
        <taxon>Corallococcus</taxon>
    </lineage>
</organism>
<comment type="caution">
    <text evidence="2">The sequence shown here is derived from an EMBL/GenBank/DDBJ whole genome shotgun (WGS) entry which is preliminary data.</text>
</comment>
<keyword evidence="1" id="KW-1133">Transmembrane helix</keyword>
<dbReference type="EMBL" id="RAWI01000141">
    <property type="protein sequence ID" value="RKI06806.1"/>
    <property type="molecule type" value="Genomic_DNA"/>
</dbReference>
<feature type="transmembrane region" description="Helical" evidence="1">
    <location>
        <begin position="121"/>
        <end position="146"/>
    </location>
</feature>
<dbReference type="InterPro" id="IPR014550">
    <property type="entry name" value="UCP028704_OpgC"/>
</dbReference>
<evidence type="ECO:0000313" key="3">
    <source>
        <dbReference type="Proteomes" id="UP000278907"/>
    </source>
</evidence>
<keyword evidence="1" id="KW-0472">Membrane</keyword>
<proteinExistence type="predicted"/>
<dbReference type="PANTHER" id="PTHR38592">
    <property type="entry name" value="BLL4819 PROTEIN"/>
    <property type="match status" value="1"/>
</dbReference>
<feature type="transmembrane region" description="Helical" evidence="1">
    <location>
        <begin position="79"/>
        <end position="101"/>
    </location>
</feature>
<name>A0ABX9QGD3_9BACT</name>
<protein>
    <submittedName>
        <fullName evidence="2">OpgC domain-containing protein</fullName>
    </submittedName>
</protein>
<accession>A0ABX9QGD3</accession>
<feature type="transmembrane region" description="Helical" evidence="1">
    <location>
        <begin position="237"/>
        <end position="255"/>
    </location>
</feature>